<evidence type="ECO:0000313" key="4">
    <source>
        <dbReference type="Proteomes" id="UP001223336"/>
    </source>
</evidence>
<dbReference type="CDD" id="cd00158">
    <property type="entry name" value="RHOD"/>
    <property type="match status" value="1"/>
</dbReference>
<dbReference type="Gene3D" id="3.40.250.10">
    <property type="entry name" value="Rhodanese-like domain"/>
    <property type="match status" value="1"/>
</dbReference>
<organism evidence="3">
    <name type="scientific">Thiothrix subterranea</name>
    <dbReference type="NCBI Taxonomy" id="2735563"/>
    <lineage>
        <taxon>Bacteria</taxon>
        <taxon>Pseudomonadati</taxon>
        <taxon>Pseudomonadota</taxon>
        <taxon>Gammaproteobacteria</taxon>
        <taxon>Thiotrichales</taxon>
        <taxon>Thiotrichaceae</taxon>
        <taxon>Thiothrix</taxon>
    </lineage>
</organism>
<accession>A0AA51MJ22</accession>
<geneLocation type="plasmid" evidence="3">
    <name>pThsubDNT52_1</name>
</geneLocation>
<gene>
    <name evidence="2" type="ORF">RCC75_09340</name>
    <name evidence="3" type="ORF">RCG00_00165</name>
</gene>
<evidence type="ECO:0000313" key="3">
    <source>
        <dbReference type="EMBL" id="WML84883.1"/>
    </source>
</evidence>
<dbReference type="SUPFAM" id="SSF52821">
    <property type="entry name" value="Rhodanese/Cell cycle control phosphatase"/>
    <property type="match status" value="1"/>
</dbReference>
<dbReference type="Pfam" id="PF00581">
    <property type="entry name" value="Rhodanese"/>
    <property type="match status" value="1"/>
</dbReference>
<evidence type="ECO:0000313" key="2">
    <source>
        <dbReference type="EMBL" id="MDQ5768731.1"/>
    </source>
</evidence>
<dbReference type="AlphaFoldDB" id="A0AA51MJ22"/>
<sequence>MNAPLLNIAINPVNAAPMDVTPTTTMEMCGLGLACLIDIRQTFELEIKGEIPRATHIPFFNVKQFFGFQLSDDEQEILDADEPNDLDIRSFIKAINTLKQSRDCTFLIVCNSGKRSVCATKLLRELGYPKTFSVQGGFIALKPLLPMPGASA</sequence>
<dbReference type="Proteomes" id="UP001223336">
    <property type="component" value="Unassembled WGS sequence"/>
</dbReference>
<protein>
    <submittedName>
        <fullName evidence="3">Rhodanese-like domain-containing protein</fullName>
    </submittedName>
</protein>
<dbReference type="EMBL" id="JAVFKN010000010">
    <property type="protein sequence ID" value="MDQ5768731.1"/>
    <property type="molecule type" value="Genomic_DNA"/>
</dbReference>
<dbReference type="SMART" id="SM00450">
    <property type="entry name" value="RHOD"/>
    <property type="match status" value="1"/>
</dbReference>
<keyword evidence="3" id="KW-0614">Plasmid</keyword>
<feature type="domain" description="Rhodanese" evidence="1">
    <location>
        <begin position="30"/>
        <end position="150"/>
    </location>
</feature>
<evidence type="ECO:0000259" key="1">
    <source>
        <dbReference type="PROSITE" id="PS50206"/>
    </source>
</evidence>
<dbReference type="RefSeq" id="WP_308134700.1">
    <property type="nucleotide sequence ID" value="NZ_CP133216.1"/>
</dbReference>
<dbReference type="EMBL" id="CP133216">
    <property type="protein sequence ID" value="WML84883.1"/>
    <property type="molecule type" value="Genomic_DNA"/>
</dbReference>
<name>A0AA51MJ22_9GAMM</name>
<dbReference type="InterPro" id="IPR001763">
    <property type="entry name" value="Rhodanese-like_dom"/>
</dbReference>
<dbReference type="InterPro" id="IPR036873">
    <property type="entry name" value="Rhodanese-like_dom_sf"/>
</dbReference>
<dbReference type="PROSITE" id="PS50206">
    <property type="entry name" value="RHODANESE_3"/>
    <property type="match status" value="1"/>
</dbReference>
<keyword evidence="4" id="KW-1185">Reference proteome</keyword>
<dbReference type="Proteomes" id="UP001229862">
    <property type="component" value="Plasmid pThsubDNT52_1"/>
</dbReference>
<proteinExistence type="predicted"/>
<reference evidence="3 4" key="1">
    <citation type="submission" date="2023-08" db="EMBL/GenBank/DDBJ databases">
        <title>New molecular markers tilS and rpoB for phylogenetic and monitoring studies of the genus Thiothrix biodiversity.</title>
        <authorList>
            <person name="Ravin N.V."/>
            <person name="Smolyakov D."/>
            <person name="Markov N.D."/>
            <person name="Beletsky A.V."/>
            <person name="Mardanov A.V."/>
            <person name="Rudenko T.S."/>
            <person name="Grabovich M.Y."/>
        </authorList>
    </citation>
    <scope>NUCLEOTIDE SEQUENCE</scope>
    <source>
        <strain evidence="3">DNT52</strain>
        <strain evidence="2 4">H33</strain>
        <plasmid evidence="3">pThsubDNT52_1</plasmid>
    </source>
</reference>